<gene>
    <name evidence="1" type="ORF">TUBRATIS_20160</name>
</gene>
<evidence type="ECO:0000313" key="1">
    <source>
        <dbReference type="EMBL" id="RVD91534.1"/>
    </source>
</evidence>
<accession>A0A437AKB2</accession>
<dbReference type="VEuPathDB" id="MicrosporidiaDB:TUBRATIS_20160"/>
<proteinExistence type="predicted"/>
<reference evidence="1 2" key="1">
    <citation type="submission" date="2018-10" db="EMBL/GenBank/DDBJ databases">
        <title>Draft genome sequence of the microsporidian Tubulinosema ratisbonensis.</title>
        <authorList>
            <person name="Polonais V."/>
            <person name="Peyretaillade E."/>
            <person name="Niehus S."/>
            <person name="Wawrzyniak I."/>
            <person name="Franchet A."/>
            <person name="Gaspin C."/>
            <person name="Reichstadt M."/>
            <person name="Belser C."/>
            <person name="Labadie K."/>
            <person name="Delbac F."/>
            <person name="Ferrandon D."/>
        </authorList>
    </citation>
    <scope>NUCLEOTIDE SEQUENCE [LARGE SCALE GENOMIC DNA]</scope>
    <source>
        <strain evidence="1 2">Franzen</strain>
    </source>
</reference>
<protein>
    <submittedName>
        <fullName evidence="1">Uncharacterized protein</fullName>
    </submittedName>
</protein>
<keyword evidence="2" id="KW-1185">Reference proteome</keyword>
<evidence type="ECO:0000313" key="2">
    <source>
        <dbReference type="Proteomes" id="UP000282876"/>
    </source>
</evidence>
<dbReference type="EMBL" id="RCSS01000493">
    <property type="protein sequence ID" value="RVD91534.1"/>
    <property type="molecule type" value="Genomic_DNA"/>
</dbReference>
<comment type="caution">
    <text evidence="1">The sequence shown here is derived from an EMBL/GenBank/DDBJ whole genome shotgun (WGS) entry which is preliminary data.</text>
</comment>
<dbReference type="Proteomes" id="UP000282876">
    <property type="component" value="Unassembled WGS sequence"/>
</dbReference>
<organism evidence="1 2">
    <name type="scientific">Tubulinosema ratisbonensis</name>
    <dbReference type="NCBI Taxonomy" id="291195"/>
    <lineage>
        <taxon>Eukaryota</taxon>
        <taxon>Fungi</taxon>
        <taxon>Fungi incertae sedis</taxon>
        <taxon>Microsporidia</taxon>
        <taxon>Tubulinosematoidea</taxon>
        <taxon>Tubulinosematidae</taxon>
        <taxon>Tubulinosema</taxon>
    </lineage>
</organism>
<dbReference type="AlphaFoldDB" id="A0A437AKB2"/>
<sequence length="259" mass="30506">MLSLLAFGYDTLFKPREKCCTLVVKEIDSMIAEYDSKTCRVKLERSAFFLGHCVYSSKDTRMNLITEEVNKLFLLGEDKEQRLKTVIKNVLISFKRVVLLEKDTVFAIQVQKILQCLIAILNSYKLDFDSIDDDNFLYQEKIFCVPCDEYLHGATRCEQSIHVPNPDSTNFLHPHTCYFMILKAKFCKALRKLFPFDFRDFDQFLAEMRNEQYQFIFMVKPSKEIKQTKHNTEYSEQCCTANPITTAERNSYFKNKFLK</sequence>
<name>A0A437AKB2_9MICR</name>